<dbReference type="GO" id="GO:0004152">
    <property type="term" value="F:dihydroorotate dehydrogenase activity"/>
    <property type="evidence" value="ECO:0007669"/>
    <property type="project" value="TreeGrafter"/>
</dbReference>
<comment type="pathway">
    <text evidence="2">Pyrimidine metabolism; UMP biosynthesis via de novo pathway.</text>
</comment>
<dbReference type="GO" id="GO:0006207">
    <property type="term" value="P:'de novo' pyrimidine nucleobase biosynthetic process"/>
    <property type="evidence" value="ECO:0007669"/>
    <property type="project" value="TreeGrafter"/>
</dbReference>
<dbReference type="Pfam" id="PF01180">
    <property type="entry name" value="DHO_dh"/>
    <property type="match status" value="1"/>
</dbReference>
<name>A0A369KQZ6_9BACT</name>
<evidence type="ECO:0000259" key="7">
    <source>
        <dbReference type="Pfam" id="PF01180"/>
    </source>
</evidence>
<feature type="domain" description="Dihydroorotate dehydrogenase catalytic" evidence="7">
    <location>
        <begin position="198"/>
        <end position="360"/>
    </location>
</feature>
<dbReference type="Proteomes" id="UP000253934">
    <property type="component" value="Unassembled WGS sequence"/>
</dbReference>
<gene>
    <name evidence="8" type="ORF">DCC88_01970</name>
</gene>
<dbReference type="InterPro" id="IPR050074">
    <property type="entry name" value="DHO_dehydrogenase"/>
</dbReference>
<keyword evidence="3" id="KW-0285">Flavoprotein</keyword>
<dbReference type="PANTHER" id="PTHR48109">
    <property type="entry name" value="DIHYDROOROTATE DEHYDROGENASE (QUINONE), MITOCHONDRIAL-RELATED"/>
    <property type="match status" value="1"/>
</dbReference>
<dbReference type="InterPro" id="IPR005720">
    <property type="entry name" value="Dihydroorotate_DH_cat"/>
</dbReference>
<evidence type="ECO:0000256" key="6">
    <source>
        <dbReference type="ARBA" id="ARBA00023002"/>
    </source>
</evidence>
<organism evidence="8 9">
    <name type="scientific">Spirobacillus cienkowskii</name>
    <dbReference type="NCBI Taxonomy" id="495820"/>
    <lineage>
        <taxon>Bacteria</taxon>
        <taxon>Pseudomonadati</taxon>
        <taxon>Bdellovibrionota</taxon>
        <taxon>Oligoflexia</taxon>
        <taxon>Silvanigrellales</taxon>
        <taxon>Spirobacillus</taxon>
    </lineage>
</organism>
<comment type="cofactor">
    <cofactor evidence="1">
        <name>FMN</name>
        <dbReference type="ChEBI" id="CHEBI:58210"/>
    </cofactor>
</comment>
<protein>
    <recommendedName>
        <fullName evidence="7">Dihydroorotate dehydrogenase catalytic domain-containing protein</fullName>
    </recommendedName>
</protein>
<evidence type="ECO:0000313" key="9">
    <source>
        <dbReference type="Proteomes" id="UP000253934"/>
    </source>
</evidence>
<keyword evidence="5" id="KW-0665">Pyrimidine biosynthesis</keyword>
<evidence type="ECO:0000313" key="8">
    <source>
        <dbReference type="EMBL" id="RDB37041.1"/>
    </source>
</evidence>
<sequence length="386" mass="42343">MYDVFSSYEDNYKQGPKAEFLSERCFSKINYLTKPKYSFLGIPLHIPFGVPAGPLLNTEYVKVALEAGFCLPVYKTVRSQYWPAHNLPNILHIQSDKKSLFVNDNPNVIGKNFKNREYFNSPLSISNSFGVPSQKPEVWQKDFQELAPFAKCSGKHVVLSFQGSHKQNWHSQNSNDDFLEDIFQITKMATHSVWLSGFQLLEINLSCPNENATPLFQDVLQTIKIIKLVNKVILESQANIKLIIKIGVLSAEDVKRLISETAGMLHAISAINTVAADIKTPSGNVALGSGVLSGGVCGSLILEQGLTMVSLLAETRTKLGILNEQLGIIGVGGVSSAREFHSYIAAGADVVQVATGMMWNLGLASEVADSLKVPYQKIVEIAAHDS</sequence>
<evidence type="ECO:0000256" key="2">
    <source>
        <dbReference type="ARBA" id="ARBA00004725"/>
    </source>
</evidence>
<dbReference type="AlphaFoldDB" id="A0A369KQZ6"/>
<dbReference type="PANTHER" id="PTHR48109:SF1">
    <property type="entry name" value="DIHYDROOROTATE DEHYDROGENASE (FUMARATE)"/>
    <property type="match status" value="1"/>
</dbReference>
<keyword evidence="6" id="KW-0560">Oxidoreductase</keyword>
<evidence type="ECO:0000256" key="4">
    <source>
        <dbReference type="ARBA" id="ARBA00022643"/>
    </source>
</evidence>
<keyword evidence="9" id="KW-1185">Reference proteome</keyword>
<dbReference type="EMBL" id="QOVW01000011">
    <property type="protein sequence ID" value="RDB37041.1"/>
    <property type="molecule type" value="Genomic_DNA"/>
</dbReference>
<dbReference type="RefSeq" id="WP_338635151.1">
    <property type="nucleotide sequence ID" value="NZ_CP146516.1"/>
</dbReference>
<dbReference type="Gene3D" id="3.20.20.70">
    <property type="entry name" value="Aldolase class I"/>
    <property type="match status" value="1"/>
</dbReference>
<evidence type="ECO:0000256" key="5">
    <source>
        <dbReference type="ARBA" id="ARBA00022975"/>
    </source>
</evidence>
<accession>A0A369KQZ6</accession>
<comment type="caution">
    <text evidence="8">The sequence shown here is derived from an EMBL/GenBank/DDBJ whole genome shotgun (WGS) entry which is preliminary data.</text>
</comment>
<dbReference type="SUPFAM" id="SSF51395">
    <property type="entry name" value="FMN-linked oxidoreductases"/>
    <property type="match status" value="1"/>
</dbReference>
<dbReference type="GO" id="GO:0005737">
    <property type="term" value="C:cytoplasm"/>
    <property type="evidence" value="ECO:0007669"/>
    <property type="project" value="InterPro"/>
</dbReference>
<dbReference type="InterPro" id="IPR013785">
    <property type="entry name" value="Aldolase_TIM"/>
</dbReference>
<evidence type="ECO:0000256" key="1">
    <source>
        <dbReference type="ARBA" id="ARBA00001917"/>
    </source>
</evidence>
<keyword evidence="4" id="KW-0288">FMN</keyword>
<dbReference type="GO" id="GO:0006221">
    <property type="term" value="P:pyrimidine nucleotide biosynthetic process"/>
    <property type="evidence" value="ECO:0007669"/>
    <property type="project" value="UniProtKB-KW"/>
</dbReference>
<evidence type="ECO:0000256" key="3">
    <source>
        <dbReference type="ARBA" id="ARBA00022630"/>
    </source>
</evidence>
<proteinExistence type="predicted"/>
<reference evidence="8" key="1">
    <citation type="submission" date="2018-04" db="EMBL/GenBank/DDBJ databases">
        <title>Draft genome sequence of the Candidatus Spirobacillus cienkowskii, a pathogen of freshwater Daphnia species, reconstructed from hemolymph metagenomic reads.</title>
        <authorList>
            <person name="Bresciani L."/>
            <person name="Lemos L.N."/>
            <person name="Wale N."/>
            <person name="Lin J.Y."/>
            <person name="Fernandes G.R."/>
            <person name="Duffy M.A."/>
            <person name="Rodrigues J.M."/>
        </authorList>
    </citation>
    <scope>NUCLEOTIDE SEQUENCE [LARGE SCALE GENOMIC DNA]</scope>
    <source>
        <strain evidence="8">Binning01</strain>
    </source>
</reference>